<sequence>MLYHPEVKANLRVSPQGKLYWDNGTALSASKAKEFWRWMYDNVDRLEIDVS</sequence>
<evidence type="ECO:0000313" key="1">
    <source>
        <dbReference type="EMBL" id="SFV56027.1"/>
    </source>
</evidence>
<organism evidence="1">
    <name type="scientific">hydrothermal vent metagenome</name>
    <dbReference type="NCBI Taxonomy" id="652676"/>
    <lineage>
        <taxon>unclassified sequences</taxon>
        <taxon>metagenomes</taxon>
        <taxon>ecological metagenomes</taxon>
    </lineage>
</organism>
<protein>
    <submittedName>
        <fullName evidence="1">Uncharacterized protein</fullName>
    </submittedName>
</protein>
<gene>
    <name evidence="1" type="ORF">MNB_SM-5-236</name>
</gene>
<name>A0A1W1BRC2_9ZZZZ</name>
<accession>A0A1W1BRC2</accession>
<proteinExistence type="predicted"/>
<dbReference type="EMBL" id="FPHH01000036">
    <property type="protein sequence ID" value="SFV56027.1"/>
    <property type="molecule type" value="Genomic_DNA"/>
</dbReference>
<reference evidence="1" key="1">
    <citation type="submission" date="2016-10" db="EMBL/GenBank/DDBJ databases">
        <authorList>
            <person name="de Groot N.N."/>
        </authorList>
    </citation>
    <scope>NUCLEOTIDE SEQUENCE</scope>
</reference>
<dbReference type="AlphaFoldDB" id="A0A1W1BRC2"/>